<keyword evidence="1" id="KW-0732">Signal</keyword>
<comment type="caution">
    <text evidence="2">The sequence shown here is derived from an EMBL/GenBank/DDBJ whole genome shotgun (WGS) entry which is preliminary data.</text>
</comment>
<gene>
    <name evidence="2" type="ORF">EVOR1521_LOCUS8327</name>
</gene>
<evidence type="ECO:0000313" key="2">
    <source>
        <dbReference type="EMBL" id="CAJ1380367.1"/>
    </source>
</evidence>
<dbReference type="AlphaFoldDB" id="A0AA36I3J6"/>
<reference evidence="2" key="1">
    <citation type="submission" date="2023-08" db="EMBL/GenBank/DDBJ databases">
        <authorList>
            <person name="Chen Y."/>
            <person name="Shah S."/>
            <person name="Dougan E. K."/>
            <person name="Thang M."/>
            <person name="Chan C."/>
        </authorList>
    </citation>
    <scope>NUCLEOTIDE SEQUENCE</scope>
</reference>
<evidence type="ECO:0000313" key="3">
    <source>
        <dbReference type="Proteomes" id="UP001178507"/>
    </source>
</evidence>
<dbReference type="EMBL" id="CAUJNA010000706">
    <property type="protein sequence ID" value="CAJ1380367.1"/>
    <property type="molecule type" value="Genomic_DNA"/>
</dbReference>
<sequence>MFWVVVLLLASVHAQTCNSTECGLMAIGEDSALLSLRSGPRSRRSLLSRRARLDGSDCAYCMCLETDAVKCGEQMVTSAEECGEDTVTSAEQCGQKWVTSEERCGTKVVTSASACGEKSVKSASQCGTSLTKVCKAKKNIHVSCGWKKVAKSCKVPNSCSVPASCYVPNTCTVPKSCLQALTCWLPVGFLECADVLGDELPKSVKGDWKKYVTSSCSSLTGCSKKAAHGMADVVQDGWDWMRNGFGKAWDEGSEKVLGGIDTFEAMIEKLDLEKSVVMVKQELLDLMHDVEDAIDQLADGPIQLANRPDGQLCPAALGDDKLFGVFPTDCGVFDEMSELLTPLPTSSSDLSYLTDNKADVFEKALARAKQCLLLSGPWKWKGVSMPHPFWDLGKKDLCLSKSLVDALDVVVNLIYKGGNAAYNLFDTIANKVTDWTNKNLLSDLSLLSLEQRRSLPLILTQKAKCVKGTKDWSMKVKFTGKYSFAVLIGTSKIIWSFGLGAGVVFGCQNETYRTHHIHEKSRWRAPRPAVQQPARTYPVIDIAHPFLAMFAFTETEATTDFSASGGLALSAKAFFTQFSSFTGPYSGSVNLGLKVAAKNLPLPCPPEVKCSAKRSFSLLKIPSGELIELSDTDDLLNMLVYQQELEFAGKYDDVSGWFTSSGLLQGDFRSDPHLPTRLVLGALHHLAASEIQVPKAVLDAGVHATHEPVSLSELQSAQAEQAESEIELEGSVGIAASWSICVGPWKKLCG</sequence>
<name>A0AA36I3J6_9DINO</name>
<proteinExistence type="predicted"/>
<keyword evidence="3" id="KW-1185">Reference proteome</keyword>
<accession>A0AA36I3J6</accession>
<evidence type="ECO:0000256" key="1">
    <source>
        <dbReference type="SAM" id="SignalP"/>
    </source>
</evidence>
<protein>
    <submittedName>
        <fullName evidence="2">Uncharacterized protein</fullName>
    </submittedName>
</protein>
<feature type="chain" id="PRO_5041447737" evidence="1">
    <location>
        <begin position="20"/>
        <end position="750"/>
    </location>
</feature>
<feature type="signal peptide" evidence="1">
    <location>
        <begin position="1"/>
        <end position="19"/>
    </location>
</feature>
<dbReference type="Proteomes" id="UP001178507">
    <property type="component" value="Unassembled WGS sequence"/>
</dbReference>
<organism evidence="2 3">
    <name type="scientific">Effrenium voratum</name>
    <dbReference type="NCBI Taxonomy" id="2562239"/>
    <lineage>
        <taxon>Eukaryota</taxon>
        <taxon>Sar</taxon>
        <taxon>Alveolata</taxon>
        <taxon>Dinophyceae</taxon>
        <taxon>Suessiales</taxon>
        <taxon>Symbiodiniaceae</taxon>
        <taxon>Effrenium</taxon>
    </lineage>
</organism>